<organism evidence="1 2">
    <name type="scientific">Candida boidinii</name>
    <name type="common">Yeast</name>
    <dbReference type="NCBI Taxonomy" id="5477"/>
    <lineage>
        <taxon>Eukaryota</taxon>
        <taxon>Fungi</taxon>
        <taxon>Dikarya</taxon>
        <taxon>Ascomycota</taxon>
        <taxon>Saccharomycotina</taxon>
        <taxon>Pichiomycetes</taxon>
        <taxon>Pichiales</taxon>
        <taxon>Pichiaceae</taxon>
        <taxon>Ogataea</taxon>
        <taxon>Ogataea/Candida clade</taxon>
    </lineage>
</organism>
<name>A0ACB5TT38_CANBO</name>
<gene>
    <name evidence="1" type="ORF">Cboi01_000337700</name>
</gene>
<proteinExistence type="predicted"/>
<sequence>MVRIPWLDERTDIPLDNDVPNANLETPVQDGQDGQEGSESVKEKTNKPENITTDDSADTVVSDEKQISDPSLSGEDSVTISTTTLNGDRMEIEEVENEDMDGVSATSEKEKENEEISNVETKIETDSNDDKSDNLNTDLKPVNSTLGQLSSSPKRSETTQIDIERSIKRTKSVHDLKSDKVALKNEATSNEPEEEKIKNKDDLTDPNPVIDIKDQESDTKSDPSTETTKQKNGEILKADIRFGKSVDKAQSEDNTTITDKDKENDKMETSSESDEKVENENGADNNSEKLSEPMDQKMSIDDI</sequence>
<dbReference type="EMBL" id="BSXV01001827">
    <property type="protein sequence ID" value="GME94064.1"/>
    <property type="molecule type" value="Genomic_DNA"/>
</dbReference>
<keyword evidence="2" id="KW-1185">Reference proteome</keyword>
<evidence type="ECO:0000313" key="2">
    <source>
        <dbReference type="Proteomes" id="UP001165101"/>
    </source>
</evidence>
<comment type="caution">
    <text evidence="1">The sequence shown here is derived from an EMBL/GenBank/DDBJ whole genome shotgun (WGS) entry which is preliminary data.</text>
</comment>
<accession>A0ACB5TT38</accession>
<reference evidence="1" key="1">
    <citation type="submission" date="2023-04" db="EMBL/GenBank/DDBJ databases">
        <title>Candida boidinii NBRC 1967.</title>
        <authorList>
            <person name="Ichikawa N."/>
            <person name="Sato H."/>
            <person name="Tonouchi N."/>
        </authorList>
    </citation>
    <scope>NUCLEOTIDE SEQUENCE</scope>
    <source>
        <strain evidence="1">NBRC 1967</strain>
    </source>
</reference>
<protein>
    <submittedName>
        <fullName evidence="1">Unnamed protein product</fullName>
    </submittedName>
</protein>
<dbReference type="Proteomes" id="UP001165101">
    <property type="component" value="Unassembled WGS sequence"/>
</dbReference>
<evidence type="ECO:0000313" key="1">
    <source>
        <dbReference type="EMBL" id="GME94064.1"/>
    </source>
</evidence>